<feature type="region of interest" description="Disordered" evidence="1">
    <location>
        <begin position="256"/>
        <end position="349"/>
    </location>
</feature>
<name>A0A139A5A8_GONPJ</name>
<sequence length="368" mass="41647">MTLTCLLRLALERCEKINDGKSRLREQLAKAEADCEVLRDCHRMEMEQAKAEMEGVREELERSREREQNSTREFEQLRSRVITPDQTQNVHLHLGPQIKVVSLPSPPPSTGIGARTWMFDASNLSQPVASVLSRNVDSLPQAMQGRTEATGLERTHIVKYELNLSSDETNQLHLSNQDGVVVIISDDEVDVVPSFGTSSERPERVTLPGKFVETRKYGSSVIVDKATLTEFSTPTRKRGWSLQLISDEDDLDEGDERLFPKRRVRSNHSRSGRTSGKQSNHRRDTDDEEYIDDHVSSSPNAATEKYASGTRSHGQTQTQSSKRVEESVKKGSSQVQWRDDNKQNMPGKRAANFQFPLSDKFLIAYITF</sequence>
<dbReference type="Proteomes" id="UP000070544">
    <property type="component" value="Unassembled WGS sequence"/>
</dbReference>
<dbReference type="EMBL" id="KQ965800">
    <property type="protein sequence ID" value="KXS11573.1"/>
    <property type="molecule type" value="Genomic_DNA"/>
</dbReference>
<proteinExistence type="predicted"/>
<keyword evidence="3" id="KW-1185">Reference proteome</keyword>
<dbReference type="AlphaFoldDB" id="A0A139A5A8"/>
<gene>
    <name evidence="2" type="ORF">M427DRAFT_435602</name>
</gene>
<accession>A0A139A5A8</accession>
<organism evidence="2 3">
    <name type="scientific">Gonapodya prolifera (strain JEL478)</name>
    <name type="common">Monoblepharis prolifera</name>
    <dbReference type="NCBI Taxonomy" id="1344416"/>
    <lineage>
        <taxon>Eukaryota</taxon>
        <taxon>Fungi</taxon>
        <taxon>Fungi incertae sedis</taxon>
        <taxon>Chytridiomycota</taxon>
        <taxon>Chytridiomycota incertae sedis</taxon>
        <taxon>Monoblepharidomycetes</taxon>
        <taxon>Monoblepharidales</taxon>
        <taxon>Gonapodyaceae</taxon>
        <taxon>Gonapodya</taxon>
    </lineage>
</organism>
<evidence type="ECO:0000313" key="3">
    <source>
        <dbReference type="Proteomes" id="UP000070544"/>
    </source>
</evidence>
<reference evidence="2 3" key="1">
    <citation type="journal article" date="2015" name="Genome Biol. Evol.">
        <title>Phylogenomic analyses indicate that early fungi evolved digesting cell walls of algal ancestors of land plants.</title>
        <authorList>
            <person name="Chang Y."/>
            <person name="Wang S."/>
            <person name="Sekimoto S."/>
            <person name="Aerts A.L."/>
            <person name="Choi C."/>
            <person name="Clum A."/>
            <person name="LaButti K.M."/>
            <person name="Lindquist E.A."/>
            <person name="Yee Ngan C."/>
            <person name="Ohm R.A."/>
            <person name="Salamov A.A."/>
            <person name="Grigoriev I.V."/>
            <person name="Spatafora J.W."/>
            <person name="Berbee M.L."/>
        </authorList>
    </citation>
    <scope>NUCLEOTIDE SEQUENCE [LARGE SCALE GENOMIC DNA]</scope>
    <source>
        <strain evidence="2 3">JEL478</strain>
    </source>
</reference>
<feature type="compositionally biased region" description="Basic residues" evidence="1">
    <location>
        <begin position="260"/>
        <end position="271"/>
    </location>
</feature>
<feature type="region of interest" description="Disordered" evidence="1">
    <location>
        <begin position="52"/>
        <end position="74"/>
    </location>
</feature>
<feature type="compositionally biased region" description="Polar residues" evidence="1">
    <location>
        <begin position="309"/>
        <end position="321"/>
    </location>
</feature>
<evidence type="ECO:0000313" key="2">
    <source>
        <dbReference type="EMBL" id="KXS11573.1"/>
    </source>
</evidence>
<protein>
    <submittedName>
        <fullName evidence="2">Uncharacterized protein</fullName>
    </submittedName>
</protein>
<evidence type="ECO:0000256" key="1">
    <source>
        <dbReference type="SAM" id="MobiDB-lite"/>
    </source>
</evidence>